<protein>
    <submittedName>
        <fullName evidence="4">Coat protein</fullName>
    </submittedName>
</protein>
<reference evidence="2 3" key="1">
    <citation type="submission" date="2018-11" db="EMBL/GenBank/DDBJ databases">
        <authorList>
            <consortium name="Pathogen Informatics"/>
        </authorList>
    </citation>
    <scope>NUCLEOTIDE SEQUENCE [LARGE SCALE GENOMIC DNA]</scope>
</reference>
<evidence type="ECO:0000313" key="4">
    <source>
        <dbReference type="WBParaSite" id="HPBE_0001049201-mRNA-1"/>
    </source>
</evidence>
<dbReference type="EMBL" id="UZAH01026780">
    <property type="protein sequence ID" value="VDO85262.1"/>
    <property type="molecule type" value="Genomic_DNA"/>
</dbReference>
<evidence type="ECO:0000256" key="1">
    <source>
        <dbReference type="SAM" id="MobiDB-lite"/>
    </source>
</evidence>
<organism evidence="3 4">
    <name type="scientific">Heligmosomoides polygyrus</name>
    <name type="common">Parasitic roundworm</name>
    <dbReference type="NCBI Taxonomy" id="6339"/>
    <lineage>
        <taxon>Eukaryota</taxon>
        <taxon>Metazoa</taxon>
        <taxon>Ecdysozoa</taxon>
        <taxon>Nematoda</taxon>
        <taxon>Chromadorea</taxon>
        <taxon>Rhabditida</taxon>
        <taxon>Rhabditina</taxon>
        <taxon>Rhabditomorpha</taxon>
        <taxon>Strongyloidea</taxon>
        <taxon>Heligmosomidae</taxon>
        <taxon>Heligmosomoides</taxon>
    </lineage>
</organism>
<accession>A0A183FRL9</accession>
<dbReference type="WBParaSite" id="HPBE_0001049201-mRNA-1">
    <property type="protein sequence ID" value="HPBE_0001049201-mRNA-1"/>
    <property type="gene ID" value="HPBE_0001049201"/>
</dbReference>
<evidence type="ECO:0000313" key="2">
    <source>
        <dbReference type="EMBL" id="VDO85262.1"/>
    </source>
</evidence>
<keyword evidence="3" id="KW-1185">Reference proteome</keyword>
<feature type="region of interest" description="Disordered" evidence="1">
    <location>
        <begin position="1"/>
        <end position="52"/>
    </location>
</feature>
<evidence type="ECO:0000313" key="3">
    <source>
        <dbReference type="Proteomes" id="UP000050761"/>
    </source>
</evidence>
<sequence length="313" mass="34892">MLKDSTARPGAGPAQNPSDGPGGGSPGLGGHSGSGGPVDKGSFQESDERLAARQQAEENFRFGYADKAEFYQTHIQDVECVRKMYIRHYGCSSLINLWDPALPKCAAIVCYAKYVTETNAAPQSVQDIINKELTASITLSDNAMNRTYNKYGRFIDGNNAHILFQHWDRVIPDVGLKLRLAVQQAYFPWYKIAAILTGEWRAYMTAVHTIDNNPYYGFNRDLGAVSAANYRTLTWTAWEVANRGNPGAPFGNYKGITPHPQEQNRLEKITSRYFRERNAFLNAEEEDPLVAARNKEKVASLKAIMARCGKLFI</sequence>
<dbReference type="AlphaFoldDB" id="A0A183FRL9"/>
<accession>A0A3P8CM56</accession>
<name>A0A183FRL9_HELPZ</name>
<gene>
    <name evidence="2" type="ORF">HPBE_LOCUS10493</name>
</gene>
<reference evidence="4" key="2">
    <citation type="submission" date="2019-09" db="UniProtKB">
        <authorList>
            <consortium name="WormBaseParasite"/>
        </authorList>
    </citation>
    <scope>IDENTIFICATION</scope>
</reference>
<dbReference type="Proteomes" id="UP000050761">
    <property type="component" value="Unassembled WGS sequence"/>
</dbReference>
<dbReference type="OrthoDB" id="7422527at2759"/>
<proteinExistence type="predicted"/>
<feature type="compositionally biased region" description="Gly residues" evidence="1">
    <location>
        <begin position="20"/>
        <end position="38"/>
    </location>
</feature>